<evidence type="ECO:0000313" key="2">
    <source>
        <dbReference type="Proteomes" id="UP000011744"/>
    </source>
</evidence>
<dbReference type="RefSeq" id="WP_008617937.1">
    <property type="nucleotide sequence ID" value="NZ_AONQ01000030.1"/>
</dbReference>
<dbReference type="OrthoDB" id="7360110at2"/>
<keyword evidence="2" id="KW-1185">Reference proteome</keyword>
<dbReference type="AlphaFoldDB" id="M3AA60"/>
<name>M3AA60_9PROT</name>
<sequence>MRAIKTLVVFLGVLLLAGLGLLGYGLYSKAPVKGTPSATSGAMATASAAEFGQLAVPVPAGSRVEQMVVAGERVVLRLSGGGSERILVLDPGQGKVAGGFVLTPEPAVR</sequence>
<dbReference type="STRING" id="1244869.H261_12436"/>
<comment type="caution">
    <text evidence="1">The sequence shown here is derived from an EMBL/GenBank/DDBJ whole genome shotgun (WGS) entry which is preliminary data.</text>
</comment>
<dbReference type="eggNOG" id="ENOG5033AXZ">
    <property type="taxonomic scope" value="Bacteria"/>
</dbReference>
<proteinExistence type="predicted"/>
<dbReference type="EMBL" id="AONQ01000030">
    <property type="protein sequence ID" value="EME69633.1"/>
    <property type="molecule type" value="Genomic_DNA"/>
</dbReference>
<organism evidence="1 2">
    <name type="scientific">Paramagnetospirillum caucaseum</name>
    <dbReference type="NCBI Taxonomy" id="1244869"/>
    <lineage>
        <taxon>Bacteria</taxon>
        <taxon>Pseudomonadati</taxon>
        <taxon>Pseudomonadota</taxon>
        <taxon>Alphaproteobacteria</taxon>
        <taxon>Rhodospirillales</taxon>
        <taxon>Magnetospirillaceae</taxon>
        <taxon>Paramagnetospirillum</taxon>
    </lineage>
</organism>
<evidence type="ECO:0000313" key="1">
    <source>
        <dbReference type="EMBL" id="EME69633.1"/>
    </source>
</evidence>
<dbReference type="PATRIC" id="fig|1244869.3.peg.2510"/>
<reference evidence="1 2" key="1">
    <citation type="journal article" date="2014" name="Genome Announc.">
        <title>Draft Genome Sequence of Magnetospirillum sp. Strain SO-1, a Freshwater Magnetotactic Bacterium Isolated from the Ol'khovka River, Russia.</title>
        <authorList>
            <person name="Grouzdev D.S."/>
            <person name="Dziuba M.V."/>
            <person name="Sukhacheva M.S."/>
            <person name="Mardanov A.V."/>
            <person name="Beletskiy A.V."/>
            <person name="Kuznetsov B.B."/>
            <person name="Skryabin K.G."/>
        </authorList>
    </citation>
    <scope>NUCLEOTIDE SEQUENCE [LARGE SCALE GENOMIC DNA]</scope>
    <source>
        <strain evidence="1 2">SO-1</strain>
    </source>
</reference>
<protein>
    <submittedName>
        <fullName evidence="1">Uncharacterized protein</fullName>
    </submittedName>
</protein>
<accession>M3AA60</accession>
<dbReference type="Proteomes" id="UP000011744">
    <property type="component" value="Unassembled WGS sequence"/>
</dbReference>
<gene>
    <name evidence="1" type="ORF">H261_12436</name>
</gene>